<accession>A0A1B6E5F7</accession>
<reference evidence="1" key="1">
    <citation type="submission" date="2015-12" db="EMBL/GenBank/DDBJ databases">
        <title>De novo transcriptome assembly of four potential Pierce s Disease insect vectors from Arizona vineyards.</title>
        <authorList>
            <person name="Tassone E.E."/>
        </authorList>
    </citation>
    <scope>NUCLEOTIDE SEQUENCE</scope>
</reference>
<proteinExistence type="predicted"/>
<name>A0A1B6E5F7_9HEMI</name>
<dbReference type="AlphaFoldDB" id="A0A1B6E5F7"/>
<protein>
    <submittedName>
        <fullName evidence="1">Uncharacterized protein</fullName>
    </submittedName>
</protein>
<sequence length="126" mass="13751">TVAEVRGLHDINKLSASLQVRHGSELRLVLKHQLREGGDVVEGLTFPGHRVLHGLVDSIDRSLGRQAVDAGLLQILCLSIYLELAGNTLEDVQLPGRDALADHHAADNSISVFELEWFVASRNGLE</sequence>
<organism evidence="1">
    <name type="scientific">Clastoptera arizonana</name>
    <name type="common">Arizona spittle bug</name>
    <dbReference type="NCBI Taxonomy" id="38151"/>
    <lineage>
        <taxon>Eukaryota</taxon>
        <taxon>Metazoa</taxon>
        <taxon>Ecdysozoa</taxon>
        <taxon>Arthropoda</taxon>
        <taxon>Hexapoda</taxon>
        <taxon>Insecta</taxon>
        <taxon>Pterygota</taxon>
        <taxon>Neoptera</taxon>
        <taxon>Paraneoptera</taxon>
        <taxon>Hemiptera</taxon>
        <taxon>Auchenorrhyncha</taxon>
        <taxon>Cercopoidea</taxon>
        <taxon>Clastopteridae</taxon>
        <taxon>Clastoptera</taxon>
    </lineage>
</organism>
<feature type="non-terminal residue" evidence="1">
    <location>
        <position position="1"/>
    </location>
</feature>
<gene>
    <name evidence="1" type="ORF">g.44935</name>
</gene>
<feature type="non-terminal residue" evidence="1">
    <location>
        <position position="126"/>
    </location>
</feature>
<dbReference type="EMBL" id="GEDC01004150">
    <property type="protein sequence ID" value="JAS33148.1"/>
    <property type="molecule type" value="Transcribed_RNA"/>
</dbReference>
<evidence type="ECO:0000313" key="1">
    <source>
        <dbReference type="EMBL" id="JAS33148.1"/>
    </source>
</evidence>